<proteinExistence type="predicted"/>
<keyword evidence="3" id="KW-1185">Reference proteome</keyword>
<accession>A0A2P1PUQ4</accession>
<gene>
    <name evidence="2" type="ORF">C7S18_15810</name>
</gene>
<reference evidence="2 3" key="2">
    <citation type="submission" date="2018-03" db="EMBL/GenBank/DDBJ databases">
        <authorList>
            <person name="Keele B.F."/>
        </authorList>
    </citation>
    <scope>NUCLEOTIDE SEQUENCE [LARGE SCALE GENOMIC DNA]</scope>
    <source>
        <strain evidence="2 3">D13</strain>
    </source>
</reference>
<protein>
    <submittedName>
        <fullName evidence="2">Uncharacterized protein</fullName>
    </submittedName>
</protein>
<dbReference type="EMBL" id="CP027860">
    <property type="protein sequence ID" value="AVP98561.1"/>
    <property type="molecule type" value="Genomic_DNA"/>
</dbReference>
<feature type="signal peptide" evidence="1">
    <location>
        <begin position="1"/>
        <end position="23"/>
    </location>
</feature>
<evidence type="ECO:0000313" key="3">
    <source>
        <dbReference type="Proteomes" id="UP000241074"/>
    </source>
</evidence>
<organism evidence="2 3">
    <name type="scientific">Ahniella affigens</name>
    <dbReference type="NCBI Taxonomy" id="2021234"/>
    <lineage>
        <taxon>Bacteria</taxon>
        <taxon>Pseudomonadati</taxon>
        <taxon>Pseudomonadota</taxon>
        <taxon>Gammaproteobacteria</taxon>
        <taxon>Lysobacterales</taxon>
        <taxon>Rhodanobacteraceae</taxon>
        <taxon>Ahniella</taxon>
    </lineage>
</organism>
<evidence type="ECO:0000256" key="1">
    <source>
        <dbReference type="SAM" id="SignalP"/>
    </source>
</evidence>
<feature type="chain" id="PRO_5015114209" evidence="1">
    <location>
        <begin position="24"/>
        <end position="193"/>
    </location>
</feature>
<evidence type="ECO:0000313" key="2">
    <source>
        <dbReference type="EMBL" id="AVP98561.1"/>
    </source>
</evidence>
<dbReference type="Proteomes" id="UP000241074">
    <property type="component" value="Chromosome"/>
</dbReference>
<dbReference type="AlphaFoldDB" id="A0A2P1PUQ4"/>
<sequence length="193" mass="21345">MSRSLLQALGVLVASTAFGSSTAEESAAYEERIELTTSSADTSRLTPLAKPAADWRCGSLQLVVADQRKTTIVYGNKEFVFALSDLASEVRWQAAAWFTDRSDDVLTLKIVHARLVPITGSWTLNVIAEATRTQVPGVRRYRGQSTIVYMPITKRQEAKMLRETVRDFVRAVTVGENAYCRGNTDSHLSNESK</sequence>
<name>A0A2P1PUQ4_9GAMM</name>
<keyword evidence="1" id="KW-0732">Signal</keyword>
<dbReference type="KEGG" id="xba:C7S18_15810"/>
<reference evidence="2 3" key="1">
    <citation type="submission" date="2018-03" db="EMBL/GenBank/DDBJ databases">
        <title>Ahniella affigens gen. nov., sp. nov., a gammaproteobacterium isolated from sandy soil near a stream.</title>
        <authorList>
            <person name="Ko Y."/>
            <person name="Kim J.-H."/>
        </authorList>
    </citation>
    <scope>NUCLEOTIDE SEQUENCE [LARGE SCALE GENOMIC DNA]</scope>
    <source>
        <strain evidence="2 3">D13</strain>
    </source>
</reference>
<dbReference type="RefSeq" id="WP_106892482.1">
    <property type="nucleotide sequence ID" value="NZ_CP027860.1"/>
</dbReference>